<dbReference type="EMBL" id="CADEBD010000344">
    <property type="protein sequence ID" value="CAB3249477.1"/>
    <property type="molecule type" value="Genomic_DNA"/>
</dbReference>
<proteinExistence type="predicted"/>
<keyword evidence="3" id="KW-1185">Reference proteome</keyword>
<dbReference type="Proteomes" id="UP000494256">
    <property type="component" value="Unassembled WGS sequence"/>
</dbReference>
<reference evidence="3 4" key="1">
    <citation type="submission" date="2020-04" db="EMBL/GenBank/DDBJ databases">
        <authorList>
            <person name="Wallbank WR R."/>
            <person name="Pardo Diaz C."/>
            <person name="Kozak K."/>
            <person name="Martin S."/>
            <person name="Jiggins C."/>
            <person name="Moest M."/>
            <person name="Warren A I."/>
            <person name="Byers J.R.P. K."/>
            <person name="Montejo-Kovacevich G."/>
            <person name="Yen C E."/>
        </authorList>
    </citation>
    <scope>NUCLEOTIDE SEQUENCE [LARGE SCALE GENOMIC DNA]</scope>
</reference>
<dbReference type="AlphaFoldDB" id="A0A8S1AQ82"/>
<name>A0A8S1AQ82_ARCPL</name>
<evidence type="ECO:0000313" key="4">
    <source>
        <dbReference type="Proteomes" id="UP000494256"/>
    </source>
</evidence>
<evidence type="ECO:0000313" key="3">
    <source>
        <dbReference type="Proteomes" id="UP000494106"/>
    </source>
</evidence>
<dbReference type="OrthoDB" id="7463523at2759"/>
<protein>
    <submittedName>
        <fullName evidence="1">Uncharacterized protein</fullName>
    </submittedName>
</protein>
<accession>A0A8S1AQ82</accession>
<gene>
    <name evidence="1" type="ORF">APLA_LOCUS11834</name>
    <name evidence="2" type="ORF">APLA_LOCUS12915</name>
</gene>
<dbReference type="EMBL" id="CADEBC010000535">
    <property type="protein sequence ID" value="CAB3248706.1"/>
    <property type="molecule type" value="Genomic_DNA"/>
</dbReference>
<evidence type="ECO:0000313" key="2">
    <source>
        <dbReference type="EMBL" id="CAB3249477.1"/>
    </source>
</evidence>
<comment type="caution">
    <text evidence="1">The sequence shown here is derived from an EMBL/GenBank/DDBJ whole genome shotgun (WGS) entry which is preliminary data.</text>
</comment>
<dbReference type="Proteomes" id="UP000494106">
    <property type="component" value="Unassembled WGS sequence"/>
</dbReference>
<sequence>MYYRGLGECDLVCNRWWNRRGLISRPRRVGMCSAWCAPRACVRPALGAHCSISEAGTATPPDWAIHHRRRPLRHPPALRTPAANTAPCAQGSKVSFPARGSRRVNAATRAAQIEAYF</sequence>
<organism evidence="1 3">
    <name type="scientific">Arctia plantaginis</name>
    <name type="common">Wood tiger moth</name>
    <name type="synonym">Phalaena plantaginis</name>
    <dbReference type="NCBI Taxonomy" id="874455"/>
    <lineage>
        <taxon>Eukaryota</taxon>
        <taxon>Metazoa</taxon>
        <taxon>Ecdysozoa</taxon>
        <taxon>Arthropoda</taxon>
        <taxon>Hexapoda</taxon>
        <taxon>Insecta</taxon>
        <taxon>Pterygota</taxon>
        <taxon>Neoptera</taxon>
        <taxon>Endopterygota</taxon>
        <taxon>Lepidoptera</taxon>
        <taxon>Glossata</taxon>
        <taxon>Ditrysia</taxon>
        <taxon>Noctuoidea</taxon>
        <taxon>Erebidae</taxon>
        <taxon>Arctiinae</taxon>
        <taxon>Arctia</taxon>
    </lineage>
</organism>
<evidence type="ECO:0000313" key="1">
    <source>
        <dbReference type="EMBL" id="CAB3248706.1"/>
    </source>
</evidence>